<reference evidence="1 2" key="1">
    <citation type="submission" date="2008-07" db="EMBL/GenBank/DDBJ databases">
        <authorList>
            <person name="Tandeau de Marsac N."/>
            <person name="Ferriera S."/>
            <person name="Johnson J."/>
            <person name="Kravitz S."/>
            <person name="Beeson K."/>
            <person name="Sutton G."/>
            <person name="Rogers Y.-H."/>
            <person name="Friedman R."/>
            <person name="Frazier M."/>
            <person name="Venter J.C."/>
        </authorList>
    </citation>
    <scope>NUCLEOTIDE SEQUENCE [LARGE SCALE GENOMIC DNA]</scope>
    <source>
        <strain evidence="1 2">PCC 7420</strain>
    </source>
</reference>
<dbReference type="AlphaFoldDB" id="B4VN52"/>
<dbReference type="OrthoDB" id="526290at2"/>
<gene>
    <name evidence="1" type="ORF">MC7420_4807</name>
</gene>
<sequence>MFKLLELSTTYPDQVWLNLSEKQQQQAWQRSQNNTNAMTRCNAYLNELCLTAFIPWLEGWCQEGQESDKLTKINFFPESSLPSLWEFINGTLINFGDIRLALIPTDSTNLDEVCVPQEWVDIVSWRADYYLAVQINLDNPDTSWMRLWGYISYQNLQQNGIYEESDRAYYISGQHLTPDLTLMLLKPEPVVPKDVQVESIPSLTQETAERLLAQLSQSSVSTPRLAVSYDQWAAFVTNEQWRQDLYQRRLRQVQRVAEPDPPRINLGQWWQNIFESGWQSLDAFLNQDSVQVAVSFRHRRSQRNPERQVYVEGIKVIDLGIELNNQAVALLVGLAREIDERVGVRVQLYPVGENSILPPNIRVALLSQSGAILQEYQARIQDNLIQLKRFTCPVGKQFSIRVALGEFSITEKFAIALFATDE</sequence>
<keyword evidence="2" id="KW-1185">Reference proteome</keyword>
<evidence type="ECO:0008006" key="3">
    <source>
        <dbReference type="Google" id="ProtNLM"/>
    </source>
</evidence>
<evidence type="ECO:0000313" key="1">
    <source>
        <dbReference type="EMBL" id="EDX76551.1"/>
    </source>
</evidence>
<dbReference type="Pfam" id="PF08852">
    <property type="entry name" value="DUF1822"/>
    <property type="match status" value="1"/>
</dbReference>
<dbReference type="InterPro" id="IPR014951">
    <property type="entry name" value="DUF1822"/>
</dbReference>
<dbReference type="eggNOG" id="COG1413">
    <property type="taxonomic scope" value="Bacteria"/>
</dbReference>
<protein>
    <recommendedName>
        <fullName evidence="3">DUF1822 family protein</fullName>
    </recommendedName>
</protein>
<dbReference type="HOGENOM" id="CLU_043658_0_0_3"/>
<proteinExistence type="predicted"/>
<organism evidence="1 2">
    <name type="scientific">Coleofasciculus chthonoplastes PCC 7420</name>
    <dbReference type="NCBI Taxonomy" id="118168"/>
    <lineage>
        <taxon>Bacteria</taxon>
        <taxon>Bacillati</taxon>
        <taxon>Cyanobacteriota</taxon>
        <taxon>Cyanophyceae</taxon>
        <taxon>Coleofasciculales</taxon>
        <taxon>Coleofasciculaceae</taxon>
        <taxon>Coleofasciculus</taxon>
    </lineage>
</organism>
<dbReference type="RefSeq" id="WP_006100279.1">
    <property type="nucleotide sequence ID" value="NZ_DS989846.1"/>
</dbReference>
<name>B4VN52_9CYAN</name>
<dbReference type="EMBL" id="DS989846">
    <property type="protein sequence ID" value="EDX76551.1"/>
    <property type="molecule type" value="Genomic_DNA"/>
</dbReference>
<dbReference type="STRING" id="118168.MC7420_4807"/>
<evidence type="ECO:0000313" key="2">
    <source>
        <dbReference type="Proteomes" id="UP000003835"/>
    </source>
</evidence>
<accession>B4VN52</accession>
<dbReference type="Proteomes" id="UP000003835">
    <property type="component" value="Unassembled WGS sequence"/>
</dbReference>